<dbReference type="InterPro" id="IPR028939">
    <property type="entry name" value="P5C_Rdtase_cat_N"/>
</dbReference>
<feature type="domain" description="Pyrroline-5-carboxylate reductase catalytic N-terminal" evidence="1">
    <location>
        <begin position="2"/>
        <end position="92"/>
    </location>
</feature>
<dbReference type="Gene3D" id="3.40.50.720">
    <property type="entry name" value="NAD(P)-binding Rossmann-like Domain"/>
    <property type="match status" value="1"/>
</dbReference>
<organism evidence="2 3">
    <name type="scientific">Actinomyces ruminicola</name>
    <dbReference type="NCBI Taxonomy" id="332524"/>
    <lineage>
        <taxon>Bacteria</taxon>
        <taxon>Bacillati</taxon>
        <taxon>Actinomycetota</taxon>
        <taxon>Actinomycetes</taxon>
        <taxon>Actinomycetales</taxon>
        <taxon>Actinomycetaceae</taxon>
        <taxon>Actinomyces</taxon>
    </lineage>
</organism>
<dbReference type="InterPro" id="IPR036291">
    <property type="entry name" value="NAD(P)-bd_dom_sf"/>
</dbReference>
<evidence type="ECO:0000259" key="1">
    <source>
        <dbReference type="Pfam" id="PF03807"/>
    </source>
</evidence>
<protein>
    <recommendedName>
        <fullName evidence="1">Pyrroline-5-carboxylate reductase catalytic N-terminal domain-containing protein</fullName>
    </recommendedName>
</protein>
<dbReference type="SUPFAM" id="SSF51735">
    <property type="entry name" value="NAD(P)-binding Rossmann-fold domains"/>
    <property type="match status" value="1"/>
</dbReference>
<dbReference type="AlphaFoldDB" id="A0A1G9V2Z4"/>
<sequence>MQIGIIGTGNIGASIVRALSAAGHDVAVANSRGPQTIPADLLVDGARPVTSAQAVEGAEVVILSVPLSAIPTLAPLLSDLPEDATVIDTSNYYPGRDGEDLLPAGTVESLWVSEQLGRPVAKAWNAIGSASLATKGAPAGTPGRIALPVAADRSIDMQRARALVEETGFDAYDAGPLAESWRQQPGTPAYGTDLTLDSLPGALGRADAERAPERRDLVVGVFSSWLGAGVNPDAQWGVAVARLICGGPAGAADDSTAEH</sequence>
<dbReference type="OrthoDB" id="1523398at2"/>
<reference evidence="2 3" key="1">
    <citation type="submission" date="2016-10" db="EMBL/GenBank/DDBJ databases">
        <authorList>
            <person name="de Groot N.N."/>
        </authorList>
    </citation>
    <scope>NUCLEOTIDE SEQUENCE [LARGE SCALE GENOMIC DNA]</scope>
    <source>
        <strain evidence="2 3">KPR-7B</strain>
    </source>
</reference>
<evidence type="ECO:0000313" key="2">
    <source>
        <dbReference type="EMBL" id="SDM66508.1"/>
    </source>
</evidence>
<gene>
    <name evidence="2" type="ORF">SAMN04487766_10580</name>
</gene>
<evidence type="ECO:0000313" key="3">
    <source>
        <dbReference type="Proteomes" id="UP000199671"/>
    </source>
</evidence>
<name>A0A1G9V2Z4_9ACTO</name>
<proteinExistence type="predicted"/>
<dbReference type="Proteomes" id="UP000199671">
    <property type="component" value="Unassembled WGS sequence"/>
</dbReference>
<accession>A0A1G9V2Z4</accession>
<dbReference type="Pfam" id="PF03807">
    <property type="entry name" value="F420_oxidored"/>
    <property type="match status" value="1"/>
</dbReference>
<dbReference type="EMBL" id="FNHU01000005">
    <property type="protein sequence ID" value="SDM66508.1"/>
    <property type="molecule type" value="Genomic_DNA"/>
</dbReference>